<evidence type="ECO:0008006" key="13">
    <source>
        <dbReference type="Google" id="ProtNLM"/>
    </source>
</evidence>
<feature type="compositionally biased region" description="Low complexity" evidence="6">
    <location>
        <begin position="102"/>
        <end position="112"/>
    </location>
</feature>
<dbReference type="CDD" id="cd11883">
    <property type="entry name" value="SH3_Sdc25"/>
    <property type="match status" value="1"/>
</dbReference>
<dbReference type="Pfam" id="PF00617">
    <property type="entry name" value="RasGEF"/>
    <property type="match status" value="1"/>
</dbReference>
<feature type="domain" description="N-terminal Ras-GEF" evidence="10">
    <location>
        <begin position="921"/>
        <end position="1052"/>
    </location>
</feature>
<dbReference type="Pfam" id="PF00618">
    <property type="entry name" value="RasGEF_N"/>
    <property type="match status" value="1"/>
</dbReference>
<keyword evidence="12" id="KW-1185">Reference proteome</keyword>
<dbReference type="InterPro" id="IPR000651">
    <property type="entry name" value="Ras-like_Gua-exchang_fac_N"/>
</dbReference>
<dbReference type="PANTHER" id="PTHR23113:SF368">
    <property type="entry name" value="CELL DIVISION CONTROL PROTEIN 25"/>
    <property type="match status" value="1"/>
</dbReference>
<dbReference type="PROSITE" id="PS01159">
    <property type="entry name" value="WW_DOMAIN_1"/>
    <property type="match status" value="1"/>
</dbReference>
<dbReference type="GO" id="GO:0007265">
    <property type="term" value="P:Ras protein signal transduction"/>
    <property type="evidence" value="ECO:0007669"/>
    <property type="project" value="TreeGrafter"/>
</dbReference>
<proteinExistence type="predicted"/>
<dbReference type="InterPro" id="IPR036964">
    <property type="entry name" value="RASGEF_cat_dom_sf"/>
</dbReference>
<evidence type="ECO:0000256" key="3">
    <source>
        <dbReference type="PROSITE-ProRule" id="PRU00168"/>
    </source>
</evidence>
<dbReference type="OrthoDB" id="546434at2759"/>
<dbReference type="FunFam" id="2.30.30.40:FF:000072">
    <property type="entry name" value="Unconventional Myosin IB"/>
    <property type="match status" value="1"/>
</dbReference>
<name>A0A4V1Q4C5_9AGAR</name>
<dbReference type="CDD" id="cd00155">
    <property type="entry name" value="RasGEF"/>
    <property type="match status" value="1"/>
</dbReference>
<dbReference type="Gene3D" id="1.10.840.10">
    <property type="entry name" value="Ras guanine-nucleotide exchange factors catalytic domain"/>
    <property type="match status" value="1"/>
</dbReference>
<dbReference type="InterPro" id="IPR036028">
    <property type="entry name" value="SH3-like_dom_sf"/>
</dbReference>
<dbReference type="CDD" id="cd00201">
    <property type="entry name" value="WW"/>
    <property type="match status" value="1"/>
</dbReference>
<evidence type="ECO:0000259" key="8">
    <source>
        <dbReference type="PROSITE" id="PS50009"/>
    </source>
</evidence>
<feature type="domain" description="WW" evidence="9">
    <location>
        <begin position="268"/>
        <end position="302"/>
    </location>
</feature>
<evidence type="ECO:0000256" key="1">
    <source>
        <dbReference type="ARBA" id="ARBA00022443"/>
    </source>
</evidence>
<feature type="domain" description="Ras-GEF" evidence="8">
    <location>
        <begin position="1087"/>
        <end position="1322"/>
    </location>
</feature>
<sequence>MVTIQDGDQHYNNAAAAATTTVTVNPDQDDDDAPLISFLCRALYDYDAQDASALSFRQGDLIEVLSQQPSGWWDGLLGEERGWFPSNYVTIITDEEVDQALSGSELSGAESSTAGPRTEDPTVDMTHALMRGSQSENEEWLDRELQAQRRPATSTAPSSSIGDASRSRSNTGQSAAVVAKAQPPEDFWVPEVTADHQIWFVNERTGERARDIPRESEDEASDGDLAGFTSQSSSRSTTSVNMPFTLNGATDPASGAHSRSTTDVPTSRTTPEPWVKKLWNDGTSYYYYNTVDGTSQWTRPHARNGSSSNPNGANLFVEPTSRPGDNKRLSVYSDSSDVQPLDYVQNGQPSRRGKARDKPAAPSVDPAILELTSAEKIAKSLQQALEPPPPEVVADLTSLARSAIQAVVDNVQAGSALRKADEFAYLDDLVSHVVVAVRNLLYVVAIPTGHIPSSVLPRGERDTLHRSQSSQSSPLRGAQRKVTATLSRLVLSARAMQYDSGSQLADTLNRIESDAEELERAILFFVSEVQRIQPVSDPNNPDLKAKRLQGVLSNSNIGLGLVGAGAAASWKGLGWVSLENESASPKKTLDATVVADIGGQLSQLQDTIAGLSHALRIVNDSSVEQVRQRVQQTVTQLSAFLTLTADINIARHVDIDGIRQGEVGANDQYSQSVDNARRLVRTLETVLQALYDDTAALLLTTQNIRDSNDGSQIPGDRESSYDLLDKLSTSLSSNLSQCRQAIEAILSVGREQAELAAGDYRGSIEWRMSRLSVIHGQFANGAIVANGANHAAKGDDAYDSENEGVVDLGFAFNRPGGRKKSVTQDSSYESGATFANGVGGTSSSSLNPTDTEDLDSTLVSHELHDDGDFFDDDLPKPPVRSKKDKNLEKWLGDEYADKVAADSRPWYLRPNYNPSDIIIEADGSVRGGTVTALVERLTAHEHLADRTFTEAFLMTFKSFTTVEELTDFLIQRFRIQPPDGLAPAELDEWSRLKQKVIQIRVMNTFKSVVTLDDIIEKEDMYVLDKIDAFVSSEDASAFPAAKQIKKLIEQRIIEGSNLKSLINTTLSPPPPPIVPKNIKKLRLTDIEPLELARQLTIMESQLYQRIRPMECLQRAREQKTENMDNIAVVIQTSNKIADWVADLVLSKDDSKRRAAVVKHLISVADRCRTLNNFSSMIAITSGLNTPPIRRLKRTWEQVGQRYMAQFGACEMTIDSNKNFTKYRQLMASVTPPCVPFIGVFLSTLQFIQDGNPDNLPGGLVNFRKRQKASEVISDIKRWQTQSFNLQILPVVFNFIEESLNQFSDTKASSDIFWQLSLEREPREREDEKMARLLQESGFL</sequence>
<evidence type="ECO:0000259" key="9">
    <source>
        <dbReference type="PROSITE" id="PS50020"/>
    </source>
</evidence>
<keyword evidence="5" id="KW-0175">Coiled coil</keyword>
<evidence type="ECO:0000313" key="12">
    <source>
        <dbReference type="Proteomes" id="UP000290288"/>
    </source>
</evidence>
<feature type="compositionally biased region" description="Low complexity" evidence="6">
    <location>
        <begin position="229"/>
        <end position="239"/>
    </location>
</feature>
<dbReference type="InterPro" id="IPR023578">
    <property type="entry name" value="Ras_GEF_dom_sf"/>
</dbReference>
<dbReference type="Pfam" id="PF00018">
    <property type="entry name" value="SH3_1"/>
    <property type="match status" value="1"/>
</dbReference>
<dbReference type="Proteomes" id="UP000290288">
    <property type="component" value="Unassembled WGS sequence"/>
</dbReference>
<comment type="caution">
    <text evidence="11">The sequence shown here is derived from an EMBL/GenBank/DDBJ whole genome shotgun (WGS) entry which is preliminary data.</text>
</comment>
<dbReference type="Gene3D" id="2.30.30.40">
    <property type="entry name" value="SH3 Domains"/>
    <property type="match status" value="1"/>
</dbReference>
<accession>A0A4V1Q4C5</accession>
<keyword evidence="2 3" id="KW-0344">Guanine-nucleotide releasing factor</keyword>
<feature type="coiled-coil region" evidence="5">
    <location>
        <begin position="501"/>
        <end position="528"/>
    </location>
</feature>
<evidence type="ECO:0000256" key="5">
    <source>
        <dbReference type="SAM" id="Coils"/>
    </source>
</evidence>
<dbReference type="InterPro" id="IPR001452">
    <property type="entry name" value="SH3_domain"/>
</dbReference>
<dbReference type="InterPro" id="IPR008937">
    <property type="entry name" value="Ras-like_GEF"/>
</dbReference>
<feature type="region of interest" description="Disordered" evidence="6">
    <location>
        <begin position="102"/>
        <end position="179"/>
    </location>
</feature>
<reference evidence="11 12" key="1">
    <citation type="submission" date="2019-01" db="EMBL/GenBank/DDBJ databases">
        <title>Draft genome sequence of Psathyrella aberdarensis IHI B618.</title>
        <authorList>
            <person name="Buettner E."/>
            <person name="Kellner H."/>
        </authorList>
    </citation>
    <scope>NUCLEOTIDE SEQUENCE [LARGE SCALE GENOMIC DNA]</scope>
    <source>
        <strain evidence="11 12">IHI B618</strain>
    </source>
</reference>
<dbReference type="InterPro" id="IPR001895">
    <property type="entry name" value="RASGEF_cat_dom"/>
</dbReference>
<protein>
    <recommendedName>
        <fullName evidence="13">Ras GEF</fullName>
    </recommendedName>
</protein>
<dbReference type="STRING" id="2316362.A0A4V1Q4C5"/>
<dbReference type="Gene3D" id="1.20.870.10">
    <property type="entry name" value="Son of sevenless (SoS) protein Chain: S domain 1"/>
    <property type="match status" value="1"/>
</dbReference>
<evidence type="ECO:0000259" key="7">
    <source>
        <dbReference type="PROSITE" id="PS50002"/>
    </source>
</evidence>
<feature type="region of interest" description="Disordered" evidence="6">
    <location>
        <begin position="298"/>
        <end position="363"/>
    </location>
</feature>
<evidence type="ECO:0000256" key="6">
    <source>
        <dbReference type="SAM" id="MobiDB-lite"/>
    </source>
</evidence>
<feature type="domain" description="SH3" evidence="7">
    <location>
        <begin position="35"/>
        <end position="94"/>
    </location>
</feature>
<dbReference type="InterPro" id="IPR001202">
    <property type="entry name" value="WW_dom"/>
</dbReference>
<evidence type="ECO:0000256" key="2">
    <source>
        <dbReference type="ARBA" id="ARBA00022658"/>
    </source>
</evidence>
<dbReference type="SMART" id="SM00147">
    <property type="entry name" value="RasGEF"/>
    <property type="match status" value="1"/>
</dbReference>
<dbReference type="SMART" id="SM00326">
    <property type="entry name" value="SH3"/>
    <property type="match status" value="1"/>
</dbReference>
<dbReference type="GO" id="GO:0005085">
    <property type="term" value="F:guanyl-nucleotide exchange factor activity"/>
    <property type="evidence" value="ECO:0007669"/>
    <property type="project" value="UniProtKB-KW"/>
</dbReference>
<evidence type="ECO:0000313" key="11">
    <source>
        <dbReference type="EMBL" id="RXW21608.1"/>
    </source>
</evidence>
<keyword evidence="1 4" id="KW-0728">SH3 domain</keyword>
<feature type="compositionally biased region" description="Polar residues" evidence="6">
    <location>
        <begin position="298"/>
        <end position="312"/>
    </location>
</feature>
<feature type="compositionally biased region" description="Polar residues" evidence="6">
    <location>
        <begin position="257"/>
        <end position="270"/>
    </location>
</feature>
<dbReference type="PROSITE" id="PS50020">
    <property type="entry name" value="WW_DOMAIN_2"/>
    <property type="match status" value="1"/>
</dbReference>
<dbReference type="SUPFAM" id="SSF50044">
    <property type="entry name" value="SH3-domain"/>
    <property type="match status" value="1"/>
</dbReference>
<feature type="compositionally biased region" description="Low complexity" evidence="6">
    <location>
        <begin position="158"/>
        <end position="169"/>
    </location>
</feature>
<dbReference type="SMART" id="SM00229">
    <property type="entry name" value="RasGEFN"/>
    <property type="match status" value="1"/>
</dbReference>
<dbReference type="PROSITE" id="PS50002">
    <property type="entry name" value="SH3"/>
    <property type="match status" value="1"/>
</dbReference>
<organism evidence="11 12">
    <name type="scientific">Candolleomyces aberdarensis</name>
    <dbReference type="NCBI Taxonomy" id="2316362"/>
    <lineage>
        <taxon>Eukaryota</taxon>
        <taxon>Fungi</taxon>
        <taxon>Dikarya</taxon>
        <taxon>Basidiomycota</taxon>
        <taxon>Agaricomycotina</taxon>
        <taxon>Agaricomycetes</taxon>
        <taxon>Agaricomycetidae</taxon>
        <taxon>Agaricales</taxon>
        <taxon>Agaricineae</taxon>
        <taxon>Psathyrellaceae</taxon>
        <taxon>Candolleomyces</taxon>
    </lineage>
</organism>
<evidence type="ECO:0000259" key="10">
    <source>
        <dbReference type="PROSITE" id="PS50212"/>
    </source>
</evidence>
<feature type="region of interest" description="Disordered" evidence="6">
    <location>
        <begin position="208"/>
        <end position="275"/>
    </location>
</feature>
<evidence type="ECO:0000256" key="4">
    <source>
        <dbReference type="PROSITE-ProRule" id="PRU00192"/>
    </source>
</evidence>
<dbReference type="PROSITE" id="PS50212">
    <property type="entry name" value="RASGEF_NTER"/>
    <property type="match status" value="1"/>
</dbReference>
<dbReference type="GO" id="GO:0005886">
    <property type="term" value="C:plasma membrane"/>
    <property type="evidence" value="ECO:0007669"/>
    <property type="project" value="TreeGrafter"/>
</dbReference>
<dbReference type="EMBL" id="SDEE01000101">
    <property type="protein sequence ID" value="RXW21608.1"/>
    <property type="molecule type" value="Genomic_DNA"/>
</dbReference>
<feature type="region of interest" description="Disordered" evidence="6">
    <location>
        <begin position="454"/>
        <end position="480"/>
    </location>
</feature>
<dbReference type="PANTHER" id="PTHR23113">
    <property type="entry name" value="GUANINE NUCLEOTIDE EXCHANGE FACTOR"/>
    <property type="match status" value="1"/>
</dbReference>
<dbReference type="CDD" id="cd06224">
    <property type="entry name" value="REM"/>
    <property type="match status" value="1"/>
</dbReference>
<dbReference type="SUPFAM" id="SSF48366">
    <property type="entry name" value="Ras GEF"/>
    <property type="match status" value="1"/>
</dbReference>
<dbReference type="PRINTS" id="PR00452">
    <property type="entry name" value="SH3DOMAIN"/>
</dbReference>
<gene>
    <name evidence="11" type="ORF">EST38_g4250</name>
</gene>
<dbReference type="PROSITE" id="PS50009">
    <property type="entry name" value="RASGEF_CAT"/>
    <property type="match status" value="1"/>
</dbReference>
<feature type="region of interest" description="Disordered" evidence="6">
    <location>
        <begin position="833"/>
        <end position="853"/>
    </location>
</feature>